<proteinExistence type="predicted"/>
<evidence type="ECO:0000313" key="2">
    <source>
        <dbReference type="Proteomes" id="UP000011939"/>
    </source>
</evidence>
<organism evidence="1 2">
    <name type="scientific">Campylobacter showae CSUNSWCD</name>
    <dbReference type="NCBI Taxonomy" id="1244083"/>
    <lineage>
        <taxon>Bacteria</taxon>
        <taxon>Pseudomonadati</taxon>
        <taxon>Campylobacterota</taxon>
        <taxon>Epsilonproteobacteria</taxon>
        <taxon>Campylobacterales</taxon>
        <taxon>Campylobacteraceae</taxon>
        <taxon>Campylobacter</taxon>
    </lineage>
</organism>
<dbReference type="EMBL" id="AMZQ01000009">
    <property type="protein sequence ID" value="EKU10958.1"/>
    <property type="molecule type" value="Genomic_DNA"/>
</dbReference>
<comment type="caution">
    <text evidence="1">The sequence shown here is derived from an EMBL/GenBank/DDBJ whole genome shotgun (WGS) entry which is preliminary data.</text>
</comment>
<reference evidence="1 2" key="1">
    <citation type="journal article" date="2013" name="Genome Announc.">
        <title>Genome Sequence of Campylobacter showae UNSWCD, Isolated from a Patient with Crohn's Disease.</title>
        <authorList>
            <person name="Tay A.P."/>
            <person name="Kaakoush N.O."/>
            <person name="Deshpande N.P."/>
            <person name="Chen Z."/>
            <person name="Mitchell H."/>
            <person name="Wilkins M.R."/>
        </authorList>
    </citation>
    <scope>NUCLEOTIDE SEQUENCE [LARGE SCALE GENOMIC DNA]</scope>
    <source>
        <strain evidence="1 2">CSUNSWCD</strain>
    </source>
</reference>
<dbReference type="RefSeq" id="WP_009495260.1">
    <property type="nucleotide sequence ID" value="NZ_AMZQ01000009.1"/>
</dbReference>
<dbReference type="OrthoDB" id="7352393at2"/>
<protein>
    <recommendedName>
        <fullName evidence="3">DUF2513 domain-containing protein</fullName>
    </recommendedName>
</protein>
<dbReference type="PATRIC" id="fig|1244083.3.peg.1704"/>
<gene>
    <name evidence="1" type="ORF">CSUNSWCD_2454</name>
</gene>
<accession>M5IR56</accession>
<dbReference type="STRING" id="1244083.CSUNSWCD_2454"/>
<dbReference type="Proteomes" id="UP000011939">
    <property type="component" value="Unassembled WGS sequence"/>
</dbReference>
<evidence type="ECO:0000313" key="1">
    <source>
        <dbReference type="EMBL" id="EKU10958.1"/>
    </source>
</evidence>
<evidence type="ECO:0008006" key="3">
    <source>
        <dbReference type="Google" id="ProtNLM"/>
    </source>
</evidence>
<sequence length="139" mass="15541">MKGFRMDNLKHFDICIGLILAHLAKNFPTKIILRVDEILALKDKSFESVDAEFVCECIEFLYDEGFIVYYEKHEANGGLYSFARLSLKGLVALKAEPKTLKEGESIGDKLKESLTSMSFDALGDIASGLLVNWVTKGLM</sequence>
<name>M5IR56_9BACT</name>
<dbReference type="AlphaFoldDB" id="M5IR56"/>